<sequence length="175" mass="18518">MNVRLLLAAVPLTLALAACGGAAPKDDGVVSAGGGTSSAGPTASPSASLDPQEAQLKFAQCMREHGIDVPDPQNGQIKVEAPRGMSREKLDKAQKACQPIMDAVVRDHTPSQQDYDQMVKFAQCMRQHGVDMPDPKPGEGMRFEIRNGSRQKIEAAHKACEQYAPGGGKKPGEPS</sequence>
<dbReference type="RefSeq" id="WP_185076685.1">
    <property type="nucleotide sequence ID" value="NZ_JACHMB010000001.1"/>
</dbReference>
<keyword evidence="2" id="KW-0732">Signal</keyword>
<evidence type="ECO:0008006" key="5">
    <source>
        <dbReference type="Google" id="ProtNLM"/>
    </source>
</evidence>
<feature type="compositionally biased region" description="Low complexity" evidence="1">
    <location>
        <begin position="38"/>
        <end position="48"/>
    </location>
</feature>
<organism evidence="3 4">
    <name type="scientific">Nonomuraea jabiensis</name>
    <dbReference type="NCBI Taxonomy" id="882448"/>
    <lineage>
        <taxon>Bacteria</taxon>
        <taxon>Bacillati</taxon>
        <taxon>Actinomycetota</taxon>
        <taxon>Actinomycetes</taxon>
        <taxon>Streptosporangiales</taxon>
        <taxon>Streptosporangiaceae</taxon>
        <taxon>Nonomuraea</taxon>
    </lineage>
</organism>
<dbReference type="PROSITE" id="PS51257">
    <property type="entry name" value="PROKAR_LIPOPROTEIN"/>
    <property type="match status" value="1"/>
</dbReference>
<reference evidence="3 4" key="1">
    <citation type="submission" date="2020-08" db="EMBL/GenBank/DDBJ databases">
        <title>Sequencing the genomes of 1000 actinobacteria strains.</title>
        <authorList>
            <person name="Klenk H.-P."/>
        </authorList>
    </citation>
    <scope>NUCLEOTIDE SEQUENCE [LARGE SCALE GENOMIC DNA]</scope>
    <source>
        <strain evidence="3 4">DSM 45507</strain>
    </source>
</reference>
<evidence type="ECO:0000256" key="2">
    <source>
        <dbReference type="SAM" id="SignalP"/>
    </source>
</evidence>
<comment type="caution">
    <text evidence="3">The sequence shown here is derived from an EMBL/GenBank/DDBJ whole genome shotgun (WGS) entry which is preliminary data.</text>
</comment>
<dbReference type="EMBL" id="JACHMB010000001">
    <property type="protein sequence ID" value="MBB5783657.1"/>
    <property type="molecule type" value="Genomic_DNA"/>
</dbReference>
<feature type="chain" id="PRO_5039653321" description="Secreted protein" evidence="2">
    <location>
        <begin position="23"/>
        <end position="175"/>
    </location>
</feature>
<evidence type="ECO:0000256" key="1">
    <source>
        <dbReference type="SAM" id="MobiDB-lite"/>
    </source>
</evidence>
<dbReference type="Proteomes" id="UP000579153">
    <property type="component" value="Unassembled WGS sequence"/>
</dbReference>
<keyword evidence="4" id="KW-1185">Reference proteome</keyword>
<accession>A0A7W9LH74</accession>
<feature type="region of interest" description="Disordered" evidence="1">
    <location>
        <begin position="31"/>
        <end position="51"/>
    </location>
</feature>
<feature type="signal peptide" evidence="2">
    <location>
        <begin position="1"/>
        <end position="22"/>
    </location>
</feature>
<evidence type="ECO:0000313" key="3">
    <source>
        <dbReference type="EMBL" id="MBB5783657.1"/>
    </source>
</evidence>
<evidence type="ECO:0000313" key="4">
    <source>
        <dbReference type="Proteomes" id="UP000579153"/>
    </source>
</evidence>
<dbReference type="AlphaFoldDB" id="A0A7W9LH74"/>
<name>A0A7W9LH74_9ACTN</name>
<gene>
    <name evidence="3" type="ORF">HD596_010413</name>
</gene>
<proteinExistence type="predicted"/>
<protein>
    <recommendedName>
        <fullName evidence="5">Secreted protein</fullName>
    </recommendedName>
</protein>